<dbReference type="InterPro" id="IPR004752">
    <property type="entry name" value="AmpG_permease/AT-1"/>
</dbReference>
<dbReference type="RefSeq" id="WP_310014327.1">
    <property type="nucleotide sequence ID" value="NZ_JAVDQT010000005.1"/>
</dbReference>
<evidence type="ECO:0000256" key="7">
    <source>
        <dbReference type="SAM" id="Phobius"/>
    </source>
</evidence>
<feature type="transmembrane region" description="Helical" evidence="7">
    <location>
        <begin position="252"/>
        <end position="276"/>
    </location>
</feature>
<organism evidence="8 9">
    <name type="scientific">Brucella pseudogrignonensis</name>
    <dbReference type="NCBI Taxonomy" id="419475"/>
    <lineage>
        <taxon>Bacteria</taxon>
        <taxon>Pseudomonadati</taxon>
        <taxon>Pseudomonadota</taxon>
        <taxon>Alphaproteobacteria</taxon>
        <taxon>Hyphomicrobiales</taxon>
        <taxon>Brucellaceae</taxon>
        <taxon>Brucella/Ochrobactrum group</taxon>
        <taxon>Brucella</taxon>
    </lineage>
</organism>
<feature type="transmembrane region" description="Helical" evidence="7">
    <location>
        <begin position="84"/>
        <end position="103"/>
    </location>
</feature>
<keyword evidence="4 7" id="KW-0812">Transmembrane</keyword>
<name>A0ABU1MCJ9_9HYPH</name>
<feature type="transmembrane region" description="Helical" evidence="7">
    <location>
        <begin position="375"/>
        <end position="396"/>
    </location>
</feature>
<evidence type="ECO:0000256" key="3">
    <source>
        <dbReference type="ARBA" id="ARBA00022448"/>
    </source>
</evidence>
<keyword evidence="9" id="KW-1185">Reference proteome</keyword>
<evidence type="ECO:0000313" key="8">
    <source>
        <dbReference type="EMBL" id="MDR6433486.1"/>
    </source>
</evidence>
<evidence type="ECO:0000256" key="4">
    <source>
        <dbReference type="ARBA" id="ARBA00022692"/>
    </source>
</evidence>
<comment type="caution">
    <text evidence="8">The sequence shown here is derived from an EMBL/GenBank/DDBJ whole genome shotgun (WGS) entry which is preliminary data.</text>
</comment>
<feature type="transmembrane region" description="Helical" evidence="7">
    <location>
        <begin position="170"/>
        <end position="192"/>
    </location>
</feature>
<reference evidence="8 9" key="1">
    <citation type="submission" date="2023-07" db="EMBL/GenBank/DDBJ databases">
        <title>Sorghum-associated microbial communities from plants grown in Nebraska, USA.</title>
        <authorList>
            <person name="Schachtman D."/>
        </authorList>
    </citation>
    <scope>NUCLEOTIDE SEQUENCE [LARGE SCALE GENOMIC DNA]</scope>
    <source>
        <strain evidence="8 9">DS1730</strain>
    </source>
</reference>
<evidence type="ECO:0000256" key="1">
    <source>
        <dbReference type="ARBA" id="ARBA00004141"/>
    </source>
</evidence>
<feature type="transmembrane region" description="Helical" evidence="7">
    <location>
        <begin position="345"/>
        <end position="369"/>
    </location>
</feature>
<feature type="transmembrane region" description="Helical" evidence="7">
    <location>
        <begin position="145"/>
        <end position="164"/>
    </location>
</feature>
<evidence type="ECO:0000256" key="6">
    <source>
        <dbReference type="ARBA" id="ARBA00023136"/>
    </source>
</evidence>
<feature type="transmembrane region" description="Helical" evidence="7">
    <location>
        <begin position="285"/>
        <end position="306"/>
    </location>
</feature>
<dbReference type="EMBL" id="JAVDQT010000005">
    <property type="protein sequence ID" value="MDR6433486.1"/>
    <property type="molecule type" value="Genomic_DNA"/>
</dbReference>
<feature type="transmembrane region" description="Helical" evidence="7">
    <location>
        <begin position="12"/>
        <end position="38"/>
    </location>
</feature>
<dbReference type="InterPro" id="IPR036259">
    <property type="entry name" value="MFS_trans_sf"/>
</dbReference>
<evidence type="ECO:0000256" key="5">
    <source>
        <dbReference type="ARBA" id="ARBA00022989"/>
    </source>
</evidence>
<dbReference type="Pfam" id="PF07690">
    <property type="entry name" value="MFS_1"/>
    <property type="match status" value="1"/>
</dbReference>
<feature type="transmembrane region" description="Helical" evidence="7">
    <location>
        <begin position="44"/>
        <end position="64"/>
    </location>
</feature>
<accession>A0ABU1MCJ9</accession>
<comment type="subcellular location">
    <subcellularLocation>
        <location evidence="1">Membrane</location>
        <topology evidence="1">Multi-pass membrane protein</topology>
    </subcellularLocation>
</comment>
<dbReference type="SUPFAM" id="SSF103473">
    <property type="entry name" value="MFS general substrate transporter"/>
    <property type="match status" value="1"/>
</dbReference>
<keyword evidence="3" id="KW-0813">Transport</keyword>
<feature type="transmembrane region" description="Helical" evidence="7">
    <location>
        <begin position="109"/>
        <end position="133"/>
    </location>
</feature>
<protein>
    <submittedName>
        <fullName evidence="8">MFS transporter (Putative signal transducer)</fullName>
    </submittedName>
</protein>
<dbReference type="Gene3D" id="1.20.1250.20">
    <property type="entry name" value="MFS general substrate transporter like domains"/>
    <property type="match status" value="2"/>
</dbReference>
<gene>
    <name evidence="8" type="ORF">J2782_003232</name>
</gene>
<dbReference type="InterPro" id="IPR011701">
    <property type="entry name" value="MFS"/>
</dbReference>
<dbReference type="PANTHER" id="PTHR12778:SF10">
    <property type="entry name" value="MAJOR FACILITATOR SUPERFAMILY DOMAIN-CONTAINING PROTEIN 3"/>
    <property type="match status" value="1"/>
</dbReference>
<sequence>MPNAKSSSLPRILIAAGGIYTAQSLIGGLTFMGIPAVLRANNVALDKIGLISLVMLVWAVKFLWAPPLERLRIRPNGNRRSRKIILIGEVITASLLVALGLTGAASFTIIIALLLLMAIASATIDIACDAFIIEQLTQNKRGAGNVAQVGGGYLGLIFGSGLFVTTLAVYGWLAACILLACLVLLMSLPMALAREANVPPVEATKSPSLRDAFQRFDIRTGLIMAVVFEMGGRLTQSLTGPFLVDAGVPLSLLGILNGMGGVIAGIFGAAVGGLLVQRSGSIKAVLYIATVHVIALCGVALIVVLGVRDIPVLVTIFILESAVMAAGFVAIYSRLMGLVSPSQPGVDFTLFQSASAVAAALFGTAGGILAHQAGYATSFVMSAGLAIVTPPLLMLLERRLTKGTSS</sequence>
<evidence type="ECO:0000256" key="2">
    <source>
        <dbReference type="ARBA" id="ARBA00008335"/>
    </source>
</evidence>
<feature type="transmembrane region" description="Helical" evidence="7">
    <location>
        <begin position="312"/>
        <end position="333"/>
    </location>
</feature>
<dbReference type="Proteomes" id="UP001184614">
    <property type="component" value="Unassembled WGS sequence"/>
</dbReference>
<evidence type="ECO:0000313" key="9">
    <source>
        <dbReference type="Proteomes" id="UP001184614"/>
    </source>
</evidence>
<keyword evidence="5 7" id="KW-1133">Transmembrane helix</keyword>
<dbReference type="PANTHER" id="PTHR12778">
    <property type="entry name" value="SOLUTE CARRIER FAMILY 33 ACETYL-COA TRANSPORTER -RELATED"/>
    <property type="match status" value="1"/>
</dbReference>
<comment type="similarity">
    <text evidence="2">Belongs to the major facilitator superfamily.</text>
</comment>
<proteinExistence type="inferred from homology"/>
<keyword evidence="6 7" id="KW-0472">Membrane</keyword>